<comment type="caution">
    <text evidence="1">The sequence shown here is derived from an EMBL/GenBank/DDBJ whole genome shotgun (WGS) entry which is preliminary data.</text>
</comment>
<accession>A0ACC1S8E3</accession>
<dbReference type="EMBL" id="JANRMS010000806">
    <property type="protein sequence ID" value="KAJ3534179.1"/>
    <property type="molecule type" value="Genomic_DNA"/>
</dbReference>
<dbReference type="Proteomes" id="UP001148629">
    <property type="component" value="Unassembled WGS sequence"/>
</dbReference>
<evidence type="ECO:0000313" key="2">
    <source>
        <dbReference type="Proteomes" id="UP001148629"/>
    </source>
</evidence>
<organism evidence="1 2">
    <name type="scientific">Fusarium decemcellulare</name>
    <dbReference type="NCBI Taxonomy" id="57161"/>
    <lineage>
        <taxon>Eukaryota</taxon>
        <taxon>Fungi</taxon>
        <taxon>Dikarya</taxon>
        <taxon>Ascomycota</taxon>
        <taxon>Pezizomycotina</taxon>
        <taxon>Sordariomycetes</taxon>
        <taxon>Hypocreomycetidae</taxon>
        <taxon>Hypocreales</taxon>
        <taxon>Nectriaceae</taxon>
        <taxon>Fusarium</taxon>
        <taxon>Fusarium decemcellulare species complex</taxon>
    </lineage>
</organism>
<keyword evidence="2" id="KW-1185">Reference proteome</keyword>
<name>A0ACC1S8E3_9HYPO</name>
<sequence>MALPSKQEVDELVSSLNQAAQAYSDAPDLDGYMSRVQILARARVLTQALITPDQKPNYHGLNIAELVAIRTFMRLKVLDAIPAAGSISLNDLSKATGVQDSLLERMGRVLVASGFLDQTEPDGGEYKHTKFSLAYILDKPAPGHLFLAMYDEWFKHMHNFDDYLVSKGKYEEPQDALHNPYTTYYKQEGTPVWSIMMQYPERFLAFQTGMSGIDVAIPVTGHFDFSTLKNTPEDDSNGIVELVDVGGGEGVVLSKILEAHPKLTPKNCMLQERPEVIKLAKIKENLPGDVQLVEHDFMTEQPIKGAKAYFMRMILHDYSDTVGIQILTRLAEAMSPDSRVLICEMVLAPRVGEADFAAAVLDQAVMTMGGKERTEAGFKKMFEAAGLELVQTWRVPGVPGGCVEGRLKSRARTRRRTAALLGALILLDDKVGNFVTILFKVLSVDILVITPVTVRVTRVAVRADDIAVVVLAQRDVGALKDLQRSVSFVPF</sequence>
<gene>
    <name evidence="1" type="ORF">NM208_g7656</name>
</gene>
<protein>
    <submittedName>
        <fullName evidence="1">Uncharacterized protein</fullName>
    </submittedName>
</protein>
<proteinExistence type="predicted"/>
<reference evidence="1" key="1">
    <citation type="submission" date="2022-08" db="EMBL/GenBank/DDBJ databases">
        <title>Genome Sequence of Fusarium decemcellulare.</title>
        <authorList>
            <person name="Buettner E."/>
        </authorList>
    </citation>
    <scope>NUCLEOTIDE SEQUENCE</scope>
    <source>
        <strain evidence="1">Babe19</strain>
    </source>
</reference>
<evidence type="ECO:0000313" key="1">
    <source>
        <dbReference type="EMBL" id="KAJ3534179.1"/>
    </source>
</evidence>